<reference evidence="9 10" key="1">
    <citation type="journal article" date="2013" name="Genome Biol.">
        <title>Draft genome of the mountain pine beetle, Dendroctonus ponderosae Hopkins, a major forest pest.</title>
        <authorList>
            <person name="Keeling C.I."/>
            <person name="Yuen M.M."/>
            <person name="Liao N.Y."/>
            <person name="Docking T.R."/>
            <person name="Chan S.K."/>
            <person name="Taylor G.A."/>
            <person name="Palmquist D.L."/>
            <person name="Jackman S.D."/>
            <person name="Nguyen A."/>
            <person name="Li M."/>
            <person name="Henderson H."/>
            <person name="Janes J.K."/>
            <person name="Zhao Y."/>
            <person name="Pandoh P."/>
            <person name="Moore R."/>
            <person name="Sperling F.A."/>
            <person name="Huber D.P."/>
            <person name="Birol I."/>
            <person name="Jones S.J."/>
            <person name="Bohlmann J."/>
        </authorList>
    </citation>
    <scope>NUCLEOTIDE SEQUENCE</scope>
</reference>
<evidence type="ECO:0000256" key="4">
    <source>
        <dbReference type="SAM" id="MobiDB-lite"/>
    </source>
</evidence>
<dbReference type="EMBL" id="KB741250">
    <property type="protein sequence ID" value="ENN71889.1"/>
    <property type="molecule type" value="Genomic_DNA"/>
</dbReference>
<keyword evidence="3" id="KW-0647">Proteasome</keyword>
<reference evidence="8" key="2">
    <citation type="submission" date="2024-08" db="UniProtKB">
        <authorList>
            <consortium name="EnsemblMetazoa"/>
        </authorList>
    </citation>
    <scope>IDENTIFICATION</scope>
</reference>
<feature type="region of interest" description="Disordered" evidence="4">
    <location>
        <begin position="228"/>
        <end position="286"/>
    </location>
</feature>
<proteinExistence type="inferred from homology"/>
<name>N6SVV0_DENPD</name>
<dbReference type="GO" id="GO:0000502">
    <property type="term" value="C:proteasome complex"/>
    <property type="evidence" value="ECO:0007669"/>
    <property type="project" value="UniProtKB-KW"/>
</dbReference>
<comment type="similarity">
    <text evidence="1">Belongs to the proteasome inhibitor PI31 family.</text>
</comment>
<dbReference type="Pfam" id="PF11566">
    <property type="entry name" value="PI31_Prot_N"/>
    <property type="match status" value="1"/>
</dbReference>
<dbReference type="EnsemblMetazoa" id="XM_019913524.1">
    <property type="protein sequence ID" value="XP_019769083.1"/>
    <property type="gene ID" value="LOC109543702"/>
</dbReference>
<evidence type="ECO:0000313" key="8">
    <source>
        <dbReference type="EnsemblMetazoa" id="XP_019769083.1"/>
    </source>
</evidence>
<dbReference type="PANTHER" id="PTHR13266:SF1">
    <property type="entry name" value="PROTEASOME INHIBITOR PI31 SUBUNIT"/>
    <property type="match status" value="1"/>
</dbReference>
<keyword evidence="9" id="KW-1185">Reference proteome</keyword>
<dbReference type="GO" id="GO:0043161">
    <property type="term" value="P:proteasome-mediated ubiquitin-dependent protein catabolic process"/>
    <property type="evidence" value="ECO:0007669"/>
    <property type="project" value="InterPro"/>
</dbReference>
<protein>
    <recommendedName>
        <fullName evidence="2">Proteasome inhibitor PI31 subunit</fullName>
    </recommendedName>
</protein>
<organism evidence="6">
    <name type="scientific">Dendroctonus ponderosae</name>
    <name type="common">Mountain pine beetle</name>
    <dbReference type="NCBI Taxonomy" id="77166"/>
    <lineage>
        <taxon>Eukaryota</taxon>
        <taxon>Metazoa</taxon>
        <taxon>Ecdysozoa</taxon>
        <taxon>Arthropoda</taxon>
        <taxon>Hexapoda</taxon>
        <taxon>Insecta</taxon>
        <taxon>Pterygota</taxon>
        <taxon>Neoptera</taxon>
        <taxon>Endopterygota</taxon>
        <taxon>Coleoptera</taxon>
        <taxon>Polyphaga</taxon>
        <taxon>Cucujiformia</taxon>
        <taxon>Curculionidae</taxon>
        <taxon>Scolytinae</taxon>
        <taxon>Dendroctonus</taxon>
    </lineage>
</organism>
<evidence type="ECO:0000259" key="5">
    <source>
        <dbReference type="Pfam" id="PF11566"/>
    </source>
</evidence>
<accession>N6SVV0</accession>
<gene>
    <name evidence="8" type="primary">109543702</name>
    <name evidence="7" type="ORF">D910_11779</name>
    <name evidence="6" type="ORF">YQE_11426</name>
</gene>
<feature type="domain" description="PI31 proteasome regulator N-terminal" evidence="5">
    <location>
        <begin position="16"/>
        <end position="147"/>
    </location>
</feature>
<dbReference type="HOGENOM" id="CLU_090116_0_0_1"/>
<feature type="non-terminal residue" evidence="6">
    <location>
        <position position="1"/>
    </location>
</feature>
<dbReference type="AlphaFoldDB" id="N6SVV0"/>
<dbReference type="STRING" id="77166.N6SVV0"/>
<dbReference type="EMBL" id="KB632390">
    <property type="protein sequence ID" value="ERL94502.1"/>
    <property type="molecule type" value="Genomic_DNA"/>
</dbReference>
<dbReference type="InterPro" id="IPR045128">
    <property type="entry name" value="PI31-like"/>
</dbReference>
<dbReference type="KEGG" id="dpa:109543702"/>
<sequence length="286" mass="31074">MASSLFGWDLLYGSVAKDIKNNADILVCLTHLALVSNGFKCIGLGESKNIDGSESKSESLPKGWNTEYAIRYVYQGKLYNLKATALDDGIIINLVRVDERTVSLVQLNSRQVSERTGTLDEMIPDNRKIVEQIKKELIDKVVISVKKRDSSCQTNPVSVSSRHSGVEAPRYPYRAPGGPVAGPLPASGLVDPFNYGRSDLNPFPHLQRVIQDHNPSVGGGMLFQPSRIGPTLPGGPGNLGIAPGSLPPGARFDPFRPPDLLPGPRGGPRRPDNDEFPPPGYDDMYM</sequence>
<dbReference type="Gene3D" id="3.40.1000.30">
    <property type="match status" value="1"/>
</dbReference>
<evidence type="ECO:0000256" key="1">
    <source>
        <dbReference type="ARBA" id="ARBA00006405"/>
    </source>
</evidence>
<dbReference type="Proteomes" id="UP000019118">
    <property type="component" value="Unassembled WGS sequence"/>
</dbReference>
<evidence type="ECO:0000256" key="3">
    <source>
        <dbReference type="ARBA" id="ARBA00022942"/>
    </source>
</evidence>
<dbReference type="Proteomes" id="UP000030742">
    <property type="component" value="Unassembled WGS sequence"/>
</dbReference>
<evidence type="ECO:0000313" key="6">
    <source>
        <dbReference type="EMBL" id="ENN71889.1"/>
    </source>
</evidence>
<dbReference type="InterPro" id="IPR021625">
    <property type="entry name" value="PI31_Prot_N"/>
</dbReference>
<dbReference type="OrthoDB" id="68090at2759"/>
<evidence type="ECO:0000256" key="2">
    <source>
        <dbReference type="ARBA" id="ARBA00015575"/>
    </source>
</evidence>
<dbReference type="GO" id="GO:0004866">
    <property type="term" value="F:endopeptidase inhibitor activity"/>
    <property type="evidence" value="ECO:0007669"/>
    <property type="project" value="InterPro"/>
</dbReference>
<evidence type="ECO:0000313" key="10">
    <source>
        <dbReference type="Proteomes" id="UP000030742"/>
    </source>
</evidence>
<evidence type="ECO:0000313" key="7">
    <source>
        <dbReference type="EMBL" id="ERL94502.1"/>
    </source>
</evidence>
<dbReference type="OMA" id="PFGFPDI"/>
<dbReference type="GO" id="GO:0070628">
    <property type="term" value="F:proteasome binding"/>
    <property type="evidence" value="ECO:0007669"/>
    <property type="project" value="InterPro"/>
</dbReference>
<dbReference type="PANTHER" id="PTHR13266">
    <property type="entry name" value="PROTEASOME INHIBITOR"/>
    <property type="match status" value="1"/>
</dbReference>
<evidence type="ECO:0000313" key="9">
    <source>
        <dbReference type="Proteomes" id="UP000019118"/>
    </source>
</evidence>